<dbReference type="InterPro" id="IPR011043">
    <property type="entry name" value="Gal_Oxase/kelch_b-propeller"/>
</dbReference>
<keyword evidence="1" id="KW-0732">Signal</keyword>
<dbReference type="InterPro" id="IPR013517">
    <property type="entry name" value="FG-GAP"/>
</dbReference>
<gene>
    <name evidence="2" type="ORF">OMM_07686</name>
</gene>
<dbReference type="PANTHER" id="PTHR36220:SF1">
    <property type="entry name" value="GAMMA TUBULIN COMPLEX COMPONENT C-TERMINAL DOMAIN-CONTAINING PROTEIN"/>
    <property type="match status" value="1"/>
</dbReference>
<feature type="non-terminal residue" evidence="2">
    <location>
        <position position="393"/>
    </location>
</feature>
<evidence type="ECO:0000256" key="1">
    <source>
        <dbReference type="ARBA" id="ARBA00022729"/>
    </source>
</evidence>
<reference evidence="3" key="1">
    <citation type="submission" date="2012-11" db="EMBL/GenBank/DDBJ databases">
        <authorList>
            <person name="Lucero-Rivera Y.E."/>
            <person name="Tovar-Ramirez D."/>
        </authorList>
    </citation>
    <scope>NUCLEOTIDE SEQUENCE [LARGE SCALE GENOMIC DNA]</scope>
    <source>
        <strain evidence="3">Araruama</strain>
    </source>
</reference>
<evidence type="ECO:0000313" key="3">
    <source>
        <dbReference type="Proteomes" id="UP000189670"/>
    </source>
</evidence>
<dbReference type="InterPro" id="IPR028994">
    <property type="entry name" value="Integrin_alpha_N"/>
</dbReference>
<evidence type="ECO:0008006" key="4">
    <source>
        <dbReference type="Google" id="ProtNLM"/>
    </source>
</evidence>
<evidence type="ECO:0000313" key="2">
    <source>
        <dbReference type="EMBL" id="ETR72136.1"/>
    </source>
</evidence>
<protein>
    <recommendedName>
        <fullName evidence="4">PKD domain-containing protein</fullName>
    </recommendedName>
</protein>
<comment type="caution">
    <text evidence="2">The sequence shown here is derived from an EMBL/GenBank/DDBJ whole genome shotgun (WGS) entry which is preliminary data.</text>
</comment>
<dbReference type="EMBL" id="ATBP01000179">
    <property type="protein sequence ID" value="ETR72136.1"/>
    <property type="molecule type" value="Genomic_DNA"/>
</dbReference>
<dbReference type="AlphaFoldDB" id="A0A1V1PBI2"/>
<dbReference type="Pfam" id="PF14312">
    <property type="entry name" value="FG-GAP_2"/>
    <property type="match status" value="5"/>
</dbReference>
<dbReference type="PANTHER" id="PTHR36220">
    <property type="entry name" value="UNNAMED PRODUCT"/>
    <property type="match status" value="1"/>
</dbReference>
<organism evidence="2 3">
    <name type="scientific">Candidatus Magnetoglobus multicellularis str. Araruama</name>
    <dbReference type="NCBI Taxonomy" id="890399"/>
    <lineage>
        <taxon>Bacteria</taxon>
        <taxon>Pseudomonadati</taxon>
        <taxon>Thermodesulfobacteriota</taxon>
        <taxon>Desulfobacteria</taxon>
        <taxon>Desulfobacterales</taxon>
        <taxon>Desulfobacteraceae</taxon>
        <taxon>Candidatus Magnetoglobus</taxon>
    </lineage>
</organism>
<dbReference type="Gene3D" id="2.130.10.130">
    <property type="entry name" value="Integrin alpha, N-terminal"/>
    <property type="match status" value="2"/>
</dbReference>
<sequence>MITIKKLLLLLLGIAINMCFFSHVFALSNPLSEQKVIPENPTANACYGSAVAISDKYAIIGSKKDGQVADKGGSAYIYEKIGGQWELQQKFVGEKDGVGDYLGLSVTLTGNYAFAGASSYNLDDSHKDVGVVYVYYRQTSGEWVQFQKLVPDPIEGTHNFGTSLAVSNNQLIVGAYGNTSESGKAFIFELDHNNQWIQRHCLEPDEPDIKGRFGNSVDIYENYAIVGAYIGFGYKGAAYIFQKENGSWQQKQLMIAPYDDNYSYFGYSVGINNQYAVVSAYGESRNGYSNAGTVYIYQKNADVWELMSELFENDLQKSDKFGVSLDLKENILAVGATKMDSDIVDSGAVFIYWLGNDCYTKQRKIVPGDPITDSLFGSSVSIFGNDILIGNES</sequence>
<dbReference type="SUPFAM" id="SSF50965">
    <property type="entry name" value="Galactose oxidase, central domain"/>
    <property type="match status" value="1"/>
</dbReference>
<dbReference type="Proteomes" id="UP000189670">
    <property type="component" value="Unassembled WGS sequence"/>
</dbReference>
<proteinExistence type="predicted"/>
<name>A0A1V1PBI2_9BACT</name>
<accession>A0A1V1PBI2</accession>